<proteinExistence type="predicted"/>
<organism evidence="3 4">
    <name type="scientific">Trachymyrmex cornetzi</name>
    <dbReference type="NCBI Taxonomy" id="471704"/>
    <lineage>
        <taxon>Eukaryota</taxon>
        <taxon>Metazoa</taxon>
        <taxon>Ecdysozoa</taxon>
        <taxon>Arthropoda</taxon>
        <taxon>Hexapoda</taxon>
        <taxon>Insecta</taxon>
        <taxon>Pterygota</taxon>
        <taxon>Neoptera</taxon>
        <taxon>Endopterygota</taxon>
        <taxon>Hymenoptera</taxon>
        <taxon>Apocrita</taxon>
        <taxon>Aculeata</taxon>
        <taxon>Formicoidea</taxon>
        <taxon>Formicidae</taxon>
        <taxon>Myrmicinae</taxon>
        <taxon>Trachymyrmex</taxon>
    </lineage>
</organism>
<comment type="subcellular location">
    <subcellularLocation>
        <location evidence="1">Nucleus</location>
    </subcellularLocation>
</comment>
<dbReference type="GO" id="GO:0006289">
    <property type="term" value="P:nucleotide-excision repair"/>
    <property type="evidence" value="ECO:0007669"/>
    <property type="project" value="TreeGrafter"/>
</dbReference>
<keyword evidence="2" id="KW-0539">Nucleus</keyword>
<dbReference type="GO" id="GO:0030896">
    <property type="term" value="C:checkpoint clamp complex"/>
    <property type="evidence" value="ECO:0007669"/>
    <property type="project" value="InterPro"/>
</dbReference>
<dbReference type="GO" id="GO:0033314">
    <property type="term" value="P:mitotic DNA replication checkpoint signaling"/>
    <property type="evidence" value="ECO:0007669"/>
    <property type="project" value="TreeGrafter"/>
</dbReference>
<sequence>MHNGLRKGVAIKGRGQLGGEKKENVGKSRDEQGTHIVSAISRMAKYCVLQLAPTELCFNVGDEHVPVLWTVILPQHFFAEYIMSGVTEQENKIYLEFDASMFARSLNSLRAMAKSVKIKLTNRRQPCLTFEIDLTSLSVDSRQCVHDVPVKLIPRRDWPEHKMPDIPEFDVASFQISLEMPQLKYLRHIADRMKNISSQLTMIANKRGTLIIKIDVDFATVSTHFKGLQVYEDEEEQETDDISATINIKKLSMFLGWDILHPDSVKCNLLKEKMVKLTLNVGDHVKIHYFIPAIASCAAKLVETAAEVVLLRGNPVEVVVDVPKLNPAAVVAARENPVFEVVVGPVFEASNESPGIGVPLLARFVKLGRLDTVDMDVVVAVIPPPRPKPVPVAIVVGVPKVKPVSPCNTKRANVHQNTRRDFSGARESTKMFYSFFGSECSLYLSRVLAYRRTIRYSEV</sequence>
<dbReference type="GO" id="GO:0000723">
    <property type="term" value="P:telomere maintenance"/>
    <property type="evidence" value="ECO:0007669"/>
    <property type="project" value="TreeGrafter"/>
</dbReference>
<dbReference type="GO" id="GO:0044778">
    <property type="term" value="P:meiotic DNA integrity checkpoint signaling"/>
    <property type="evidence" value="ECO:0007669"/>
    <property type="project" value="TreeGrafter"/>
</dbReference>
<dbReference type="PANTHER" id="PTHR12900">
    <property type="entry name" value="MITOTIC AND DNA DAMAGE CHECKPOINT PROTEIN HUS1"/>
    <property type="match status" value="1"/>
</dbReference>
<dbReference type="GO" id="GO:0000724">
    <property type="term" value="P:double-strand break repair via homologous recombination"/>
    <property type="evidence" value="ECO:0007669"/>
    <property type="project" value="TreeGrafter"/>
</dbReference>
<evidence type="ECO:0000256" key="1">
    <source>
        <dbReference type="ARBA" id="ARBA00004123"/>
    </source>
</evidence>
<dbReference type="Proteomes" id="UP000078492">
    <property type="component" value="Unassembled WGS sequence"/>
</dbReference>
<accession>A0A195DP63</accession>
<protein>
    <submittedName>
        <fullName evidence="3">Checkpoint protein HUS1</fullName>
    </submittedName>
</protein>
<evidence type="ECO:0000313" key="3">
    <source>
        <dbReference type="EMBL" id="KYN14705.1"/>
    </source>
</evidence>
<reference evidence="3 4" key="1">
    <citation type="submission" date="2015-09" db="EMBL/GenBank/DDBJ databases">
        <title>Trachymyrmex cornetzi WGS genome.</title>
        <authorList>
            <person name="Nygaard S."/>
            <person name="Hu H."/>
            <person name="Boomsma J."/>
            <person name="Zhang G."/>
        </authorList>
    </citation>
    <scope>NUCLEOTIDE SEQUENCE [LARGE SCALE GENOMIC DNA]</scope>
    <source>
        <strain evidence="3">Tcor2-1</strain>
        <tissue evidence="3">Whole body</tissue>
    </source>
</reference>
<keyword evidence="4" id="KW-1185">Reference proteome</keyword>
<dbReference type="Gene3D" id="3.70.10.10">
    <property type="match status" value="1"/>
</dbReference>
<dbReference type="InterPro" id="IPR007150">
    <property type="entry name" value="HUS1/Mec3"/>
</dbReference>
<name>A0A195DP63_9HYME</name>
<evidence type="ECO:0000313" key="4">
    <source>
        <dbReference type="Proteomes" id="UP000078492"/>
    </source>
</evidence>
<evidence type="ECO:0000256" key="2">
    <source>
        <dbReference type="ARBA" id="ARBA00023242"/>
    </source>
</evidence>
<dbReference type="Pfam" id="PF04005">
    <property type="entry name" value="Hus1"/>
    <property type="match status" value="1"/>
</dbReference>
<dbReference type="AlphaFoldDB" id="A0A195DP63"/>
<gene>
    <name evidence="3" type="ORF">ALC57_13119</name>
</gene>
<dbReference type="EMBL" id="KQ980662">
    <property type="protein sequence ID" value="KYN14705.1"/>
    <property type="molecule type" value="Genomic_DNA"/>
</dbReference>
<dbReference type="STRING" id="471704.A0A195DP63"/>
<dbReference type="GO" id="GO:0035861">
    <property type="term" value="C:site of double-strand break"/>
    <property type="evidence" value="ECO:0007669"/>
    <property type="project" value="TreeGrafter"/>
</dbReference>
<dbReference type="GO" id="GO:0031573">
    <property type="term" value="P:mitotic intra-S DNA damage checkpoint signaling"/>
    <property type="evidence" value="ECO:0007669"/>
    <property type="project" value="TreeGrafter"/>
</dbReference>
<dbReference type="PANTHER" id="PTHR12900:SF0">
    <property type="entry name" value="CHECKPOINT PROTEIN"/>
    <property type="match status" value="1"/>
</dbReference>